<reference evidence="1 2" key="1">
    <citation type="journal article" date="2022" name="bioRxiv">
        <title>The genome of the oomycete Peronosclerospora sorghi, a cosmopolitan pathogen of maize and sorghum, is inflated with dispersed pseudogenes.</title>
        <authorList>
            <person name="Fletcher K."/>
            <person name="Martin F."/>
            <person name="Isakeit T."/>
            <person name="Cavanaugh K."/>
            <person name="Magill C."/>
            <person name="Michelmore R."/>
        </authorList>
    </citation>
    <scope>NUCLEOTIDE SEQUENCE [LARGE SCALE GENOMIC DNA]</scope>
    <source>
        <strain evidence="1">P6</strain>
    </source>
</reference>
<proteinExistence type="predicted"/>
<accession>A0ACC0WD90</accession>
<evidence type="ECO:0000313" key="2">
    <source>
        <dbReference type="Proteomes" id="UP001163321"/>
    </source>
</evidence>
<organism evidence="1 2">
    <name type="scientific">Peronosclerospora sorghi</name>
    <dbReference type="NCBI Taxonomy" id="230839"/>
    <lineage>
        <taxon>Eukaryota</taxon>
        <taxon>Sar</taxon>
        <taxon>Stramenopiles</taxon>
        <taxon>Oomycota</taxon>
        <taxon>Peronosporomycetes</taxon>
        <taxon>Peronosporales</taxon>
        <taxon>Peronosporaceae</taxon>
        <taxon>Peronosclerospora</taxon>
    </lineage>
</organism>
<gene>
    <name evidence="1" type="ORF">PsorP6_017896</name>
</gene>
<sequence length="110" mass="12349">MRGLGIRQKIVLGLENNAENRLRCILVHCRLIDGRNGVRSGHRRKDELPACGVPRHPTFDIGEFLDNDNYTCLKIIYIGDTQQITPTDRIRSSSVEELSLNCVAPLSASF</sequence>
<dbReference type="Proteomes" id="UP001163321">
    <property type="component" value="Chromosome 2"/>
</dbReference>
<protein>
    <submittedName>
        <fullName evidence="1">Uncharacterized protein</fullName>
    </submittedName>
</protein>
<keyword evidence="2" id="KW-1185">Reference proteome</keyword>
<dbReference type="EMBL" id="CM047581">
    <property type="protein sequence ID" value="KAI9916256.1"/>
    <property type="molecule type" value="Genomic_DNA"/>
</dbReference>
<evidence type="ECO:0000313" key="1">
    <source>
        <dbReference type="EMBL" id="KAI9916256.1"/>
    </source>
</evidence>
<name>A0ACC0WD90_9STRA</name>
<comment type="caution">
    <text evidence="1">The sequence shown here is derived from an EMBL/GenBank/DDBJ whole genome shotgun (WGS) entry which is preliminary data.</text>
</comment>